<dbReference type="PROSITE" id="PS00166">
    <property type="entry name" value="ENOYL_COA_HYDRATASE"/>
    <property type="match status" value="1"/>
</dbReference>
<dbReference type="AlphaFoldDB" id="A0A517DSN5"/>
<dbReference type="CDD" id="cd06558">
    <property type="entry name" value="crotonase-like"/>
    <property type="match status" value="1"/>
</dbReference>
<dbReference type="InterPro" id="IPR014748">
    <property type="entry name" value="Enoyl-CoA_hydra_C"/>
</dbReference>
<evidence type="ECO:0000256" key="2">
    <source>
        <dbReference type="ARBA" id="ARBA00023239"/>
    </source>
</evidence>
<evidence type="ECO:0000256" key="3">
    <source>
        <dbReference type="RuleBase" id="RU003707"/>
    </source>
</evidence>
<dbReference type="Gene3D" id="1.10.12.10">
    <property type="entry name" value="Lyase 2-enoyl-coa Hydratase, Chain A, domain 2"/>
    <property type="match status" value="1"/>
</dbReference>
<keyword evidence="5" id="KW-1185">Reference proteome</keyword>
<evidence type="ECO:0000313" key="5">
    <source>
        <dbReference type="Proteomes" id="UP000320776"/>
    </source>
</evidence>
<gene>
    <name evidence="4" type="ORF">SPTER_16180</name>
</gene>
<dbReference type="InterPro" id="IPR018376">
    <property type="entry name" value="Enoyl-CoA_hyd/isom_CS"/>
</dbReference>
<dbReference type="Proteomes" id="UP000320776">
    <property type="component" value="Chromosome"/>
</dbReference>
<evidence type="ECO:0000313" key="4">
    <source>
        <dbReference type="EMBL" id="QDR80296.1"/>
    </source>
</evidence>
<reference evidence="4 5" key="1">
    <citation type="submission" date="2019-02" db="EMBL/GenBank/DDBJ databases">
        <title>Closed genome of Sporomusa termitida DSM 4440.</title>
        <authorList>
            <person name="Poehlein A."/>
            <person name="Daniel R."/>
        </authorList>
    </citation>
    <scope>NUCLEOTIDE SEQUENCE [LARGE SCALE GENOMIC DNA]</scope>
    <source>
        <strain evidence="4 5">DSM 4440</strain>
    </source>
</reference>
<dbReference type="GO" id="GO:0018812">
    <property type="term" value="F:3-hydroxyacyl-CoA dehydratase activity"/>
    <property type="evidence" value="ECO:0007669"/>
    <property type="project" value="UniProtKB-EC"/>
</dbReference>
<dbReference type="NCBIfam" id="NF004475">
    <property type="entry name" value="PRK05809.1"/>
    <property type="match status" value="1"/>
</dbReference>
<dbReference type="Pfam" id="PF00378">
    <property type="entry name" value="ECH_1"/>
    <property type="match status" value="1"/>
</dbReference>
<dbReference type="FunFam" id="1.10.12.10:FF:000001">
    <property type="entry name" value="Probable enoyl-CoA hydratase, mitochondrial"/>
    <property type="match status" value="1"/>
</dbReference>
<dbReference type="GO" id="GO:0006635">
    <property type="term" value="P:fatty acid beta-oxidation"/>
    <property type="evidence" value="ECO:0007669"/>
    <property type="project" value="TreeGrafter"/>
</dbReference>
<keyword evidence="2 4" id="KW-0456">Lyase</keyword>
<comment type="similarity">
    <text evidence="1 3">Belongs to the enoyl-CoA hydratase/isomerase family.</text>
</comment>
<protein>
    <submittedName>
        <fullName evidence="4">Crotonyl-CoA hydratase</fullName>
        <ecNumber evidence="4">4.2.1.150</ecNumber>
    </submittedName>
</protein>
<dbReference type="EC" id="4.2.1.150" evidence="4"/>
<dbReference type="PANTHER" id="PTHR11941">
    <property type="entry name" value="ENOYL-COA HYDRATASE-RELATED"/>
    <property type="match status" value="1"/>
</dbReference>
<dbReference type="FunFam" id="3.90.226.10:FF:000009">
    <property type="entry name" value="Carnitinyl-CoA dehydratase"/>
    <property type="match status" value="1"/>
</dbReference>
<dbReference type="EMBL" id="CP036259">
    <property type="protein sequence ID" value="QDR80296.1"/>
    <property type="molecule type" value="Genomic_DNA"/>
</dbReference>
<dbReference type="PANTHER" id="PTHR11941:SF54">
    <property type="entry name" value="ENOYL-COA HYDRATASE, MITOCHONDRIAL"/>
    <property type="match status" value="1"/>
</dbReference>
<dbReference type="Gene3D" id="3.90.226.10">
    <property type="entry name" value="2-enoyl-CoA Hydratase, Chain A, domain 1"/>
    <property type="match status" value="1"/>
</dbReference>
<dbReference type="KEGG" id="sted:SPTER_16180"/>
<dbReference type="InterPro" id="IPR001753">
    <property type="entry name" value="Enoyl-CoA_hydra/iso"/>
</dbReference>
<dbReference type="SUPFAM" id="SSF52096">
    <property type="entry name" value="ClpP/crotonase"/>
    <property type="match status" value="1"/>
</dbReference>
<evidence type="ECO:0000256" key="1">
    <source>
        <dbReference type="ARBA" id="ARBA00005254"/>
    </source>
</evidence>
<organism evidence="4 5">
    <name type="scientific">Sporomusa termitida</name>
    <dbReference type="NCBI Taxonomy" id="2377"/>
    <lineage>
        <taxon>Bacteria</taxon>
        <taxon>Bacillati</taxon>
        <taxon>Bacillota</taxon>
        <taxon>Negativicutes</taxon>
        <taxon>Selenomonadales</taxon>
        <taxon>Sporomusaceae</taxon>
        <taxon>Sporomusa</taxon>
    </lineage>
</organism>
<proteinExistence type="inferred from homology"/>
<name>A0A517DSN5_9FIRM</name>
<accession>A0A517DSN5</accession>
<dbReference type="InterPro" id="IPR029045">
    <property type="entry name" value="ClpP/crotonase-like_dom_sf"/>
</dbReference>
<sequence>MMTDYENVLFENYDGVGLITMNRPQALNALNAATLAELDCLLDDVAKDAAVKVVIITGYGDKAFVAGADITEMRPMSALEGRNFGKSGQRVFNKLENLPQPVIAAVNGFALGGGCELAMACDIRIVSDKAKFGQPEVGLGITPGFAGTQRLARLIGKGRAKELIYTADTINADEAFRIGLVNKVVPAEQLMDAAGTMARKIMSRGAVAVQLSKAAINEGLDVDFESGQAYEAEVFGLCFSTADQKEGMAAFIEKRKAAFLGK</sequence>